<feature type="chain" id="PRO_5032674079" evidence="1">
    <location>
        <begin position="26"/>
        <end position="329"/>
    </location>
</feature>
<name>A0A848MH83_9GAMM</name>
<evidence type="ECO:0000256" key="1">
    <source>
        <dbReference type="SAM" id="SignalP"/>
    </source>
</evidence>
<reference evidence="3 4" key="1">
    <citation type="submission" date="2020-01" db="EMBL/GenBank/DDBJ databases">
        <authorList>
            <person name="Lee S.D."/>
        </authorList>
    </citation>
    <scope>NUCLEOTIDE SEQUENCE [LARGE SCALE GENOMIC DNA]</scope>
    <source>
        <strain evidence="3 4">SAP-1</strain>
    </source>
</reference>
<dbReference type="RefSeq" id="WP_169401403.1">
    <property type="nucleotide sequence ID" value="NZ_JAADJU010000001.1"/>
</dbReference>
<organism evidence="3 4">
    <name type="scientific">Rouxiella aceris</name>
    <dbReference type="NCBI Taxonomy" id="2703884"/>
    <lineage>
        <taxon>Bacteria</taxon>
        <taxon>Pseudomonadati</taxon>
        <taxon>Pseudomonadota</taxon>
        <taxon>Gammaproteobacteria</taxon>
        <taxon>Enterobacterales</taxon>
        <taxon>Yersiniaceae</taxon>
        <taxon>Rouxiella</taxon>
    </lineage>
</organism>
<dbReference type="PANTHER" id="PTHR37089">
    <property type="entry name" value="PROTEIN U-RELATED"/>
    <property type="match status" value="1"/>
</dbReference>
<sequence length="329" mass="34170">MNVARRLRVIMLLLLTLSGMGQAFADCTNGVGAATGSASFGTLSSFTLAGTAQLVTATTNYKCTSSAILTLLATNTIMVTASSTTNALGTTPRLYAPANGSIPASYVPYTLCIDAGCSTPLNVGASYTWTQTSLLGLLGLFGGPNGSMPLYLKTSLVNVPAGTYSDTVNLRWASHVCFLGVAGLCAYTDQTATTTLVVTLTVTNFCYLDSAPNVSFGSQPFPANFTSPVTSNSLSVRCSPSAAYTVKLVSSNPSSGQYRQMSALVNGSTYYLQYQLLKADATVWTASNDLAATGNGNSQAVNYRAQVNTSQANVPAGNYSDTVTVTVSY</sequence>
<dbReference type="InterPro" id="IPR007893">
    <property type="entry name" value="Spore_coat_U/FanG"/>
</dbReference>
<dbReference type="PANTHER" id="PTHR37089:SF1">
    <property type="entry name" value="MEMBRANE PROTEIN"/>
    <property type="match status" value="1"/>
</dbReference>
<keyword evidence="4" id="KW-1185">Reference proteome</keyword>
<evidence type="ECO:0000313" key="3">
    <source>
        <dbReference type="EMBL" id="NMP25724.1"/>
    </source>
</evidence>
<keyword evidence="1" id="KW-0732">Signal</keyword>
<protein>
    <submittedName>
        <fullName evidence="3">Spore coat U domain-containing protein</fullName>
    </submittedName>
</protein>
<proteinExistence type="predicted"/>
<dbReference type="Proteomes" id="UP000585363">
    <property type="component" value="Unassembled WGS sequence"/>
</dbReference>
<dbReference type="SMART" id="SM00972">
    <property type="entry name" value="SCPU"/>
    <property type="match status" value="2"/>
</dbReference>
<reference evidence="3 4" key="2">
    <citation type="submission" date="2020-06" db="EMBL/GenBank/DDBJ databases">
        <title>Polyphasic characterization of a Rahnella strain isolated from tree sap.</title>
        <authorList>
            <person name="Kim I.S."/>
        </authorList>
    </citation>
    <scope>NUCLEOTIDE SEQUENCE [LARGE SCALE GENOMIC DNA]</scope>
    <source>
        <strain evidence="3 4">SAP-1</strain>
    </source>
</reference>
<evidence type="ECO:0000259" key="2">
    <source>
        <dbReference type="Pfam" id="PF05229"/>
    </source>
</evidence>
<accession>A0A848MH83</accession>
<evidence type="ECO:0000313" key="4">
    <source>
        <dbReference type="Proteomes" id="UP000585363"/>
    </source>
</evidence>
<comment type="caution">
    <text evidence="3">The sequence shown here is derived from an EMBL/GenBank/DDBJ whole genome shotgun (WGS) entry which is preliminary data.</text>
</comment>
<dbReference type="EMBL" id="JAADJU010000001">
    <property type="protein sequence ID" value="NMP25724.1"/>
    <property type="molecule type" value="Genomic_DNA"/>
</dbReference>
<dbReference type="Pfam" id="PF05229">
    <property type="entry name" value="SCPU"/>
    <property type="match status" value="2"/>
</dbReference>
<feature type="domain" description="Spore coat protein U/FanG" evidence="2">
    <location>
        <begin position="25"/>
        <end position="169"/>
    </location>
</feature>
<dbReference type="AlphaFoldDB" id="A0A848MH83"/>
<gene>
    <name evidence="3" type="ORF">GW590_02375</name>
</gene>
<feature type="domain" description="Spore coat protein U/FanG" evidence="2">
    <location>
        <begin position="193"/>
        <end position="326"/>
    </location>
</feature>
<dbReference type="InterPro" id="IPR053167">
    <property type="entry name" value="Spore_coat_component"/>
</dbReference>
<feature type="signal peptide" evidence="1">
    <location>
        <begin position="1"/>
        <end position="25"/>
    </location>
</feature>